<reference evidence="1" key="1">
    <citation type="journal article" date="2022" name="Int. J. Mol. Sci.">
        <title>Draft Genome of Tanacetum Coccineum: Genomic Comparison of Closely Related Tanacetum-Family Plants.</title>
        <authorList>
            <person name="Yamashiro T."/>
            <person name="Shiraishi A."/>
            <person name="Nakayama K."/>
            <person name="Satake H."/>
        </authorList>
    </citation>
    <scope>NUCLEOTIDE SEQUENCE</scope>
</reference>
<organism evidence="1 2">
    <name type="scientific">Tanacetum coccineum</name>
    <dbReference type="NCBI Taxonomy" id="301880"/>
    <lineage>
        <taxon>Eukaryota</taxon>
        <taxon>Viridiplantae</taxon>
        <taxon>Streptophyta</taxon>
        <taxon>Embryophyta</taxon>
        <taxon>Tracheophyta</taxon>
        <taxon>Spermatophyta</taxon>
        <taxon>Magnoliopsida</taxon>
        <taxon>eudicotyledons</taxon>
        <taxon>Gunneridae</taxon>
        <taxon>Pentapetalae</taxon>
        <taxon>asterids</taxon>
        <taxon>campanulids</taxon>
        <taxon>Asterales</taxon>
        <taxon>Asteraceae</taxon>
        <taxon>Asteroideae</taxon>
        <taxon>Anthemideae</taxon>
        <taxon>Anthemidinae</taxon>
        <taxon>Tanacetum</taxon>
    </lineage>
</organism>
<evidence type="ECO:0000313" key="1">
    <source>
        <dbReference type="EMBL" id="GJS70189.1"/>
    </source>
</evidence>
<keyword evidence="2" id="KW-1185">Reference proteome</keyword>
<comment type="caution">
    <text evidence="1">The sequence shown here is derived from an EMBL/GenBank/DDBJ whole genome shotgun (WGS) entry which is preliminary data.</text>
</comment>
<accession>A0ABQ4XXP2</accession>
<proteinExistence type="predicted"/>
<dbReference type="EMBL" id="BQNB010009916">
    <property type="protein sequence ID" value="GJS70189.1"/>
    <property type="molecule type" value="Genomic_DNA"/>
</dbReference>
<gene>
    <name evidence="1" type="ORF">Tco_0703030</name>
</gene>
<dbReference type="Proteomes" id="UP001151760">
    <property type="component" value="Unassembled WGS sequence"/>
</dbReference>
<reference evidence="1" key="2">
    <citation type="submission" date="2022-01" db="EMBL/GenBank/DDBJ databases">
        <authorList>
            <person name="Yamashiro T."/>
            <person name="Shiraishi A."/>
            <person name="Satake H."/>
            <person name="Nakayama K."/>
        </authorList>
    </citation>
    <scope>NUCLEOTIDE SEQUENCE</scope>
</reference>
<protein>
    <submittedName>
        <fullName evidence="1">Uncharacterized protein</fullName>
    </submittedName>
</protein>
<evidence type="ECO:0000313" key="2">
    <source>
        <dbReference type="Proteomes" id="UP001151760"/>
    </source>
</evidence>
<name>A0ABQ4XXP2_9ASTR</name>
<sequence>MSSMKLGVVPDLGCSSWLEKFDFSCILYRECDIAQLNSFLSLVFIVSEIRLDTPYGDKWLRSIGVNFLGVRDKIKSIKIITINHIKCISLTEEQLCIRRIGSSGYVRSGIDHYAFLVLSWR</sequence>